<evidence type="ECO:0000313" key="1">
    <source>
        <dbReference type="EMBL" id="SDC18243.1"/>
    </source>
</evidence>
<dbReference type="Proteomes" id="UP000183203">
    <property type="component" value="Unassembled WGS sequence"/>
</dbReference>
<organism evidence="1 2">
    <name type="scientific">Microbacterium enclense</name>
    <dbReference type="NCBI Taxonomy" id="993073"/>
    <lineage>
        <taxon>Bacteria</taxon>
        <taxon>Bacillati</taxon>
        <taxon>Actinomycetota</taxon>
        <taxon>Actinomycetes</taxon>
        <taxon>Micrococcales</taxon>
        <taxon>Microbacteriaceae</taxon>
        <taxon>Microbacterium</taxon>
    </lineage>
</organism>
<dbReference type="EMBL" id="FMYG01000003">
    <property type="protein sequence ID" value="SDC18243.1"/>
    <property type="molecule type" value="Genomic_DNA"/>
</dbReference>
<protein>
    <submittedName>
        <fullName evidence="1">Uncharacterized protein</fullName>
    </submittedName>
</protein>
<reference evidence="1 2" key="1">
    <citation type="submission" date="2016-09" db="EMBL/GenBank/DDBJ databases">
        <authorList>
            <person name="Capua I."/>
            <person name="De Benedictis P."/>
            <person name="Joannis T."/>
            <person name="Lombin L.H."/>
            <person name="Cattoli G."/>
        </authorList>
    </citation>
    <scope>NUCLEOTIDE SEQUENCE [LARGE SCALE GENOMIC DNA]</scope>
    <source>
        <strain evidence="1 2">NIO-1002</strain>
    </source>
</reference>
<gene>
    <name evidence="1" type="ORF">SAMN05216418_1828</name>
</gene>
<proteinExistence type="predicted"/>
<dbReference type="AlphaFoldDB" id="A0A1G6JHR2"/>
<accession>A0A1G6JHR2</accession>
<evidence type="ECO:0000313" key="2">
    <source>
        <dbReference type="Proteomes" id="UP000183203"/>
    </source>
</evidence>
<name>A0A1G6JHR2_9MICO</name>
<sequence length="273" mass="30397">MSAPFARNAPEPGPPHALVDPLRARIPAGWWPHVEAPRGWWEVLNQLDADLAAIDPEYELRRAARVDNELIFWTATNTAAGAFARRIREAQTAVRAICNKCGRPGVPRTRSREVLCDLHWHPLTAAEKAFALSAGIPEAWFSEKAEIENEAFLAEGEARDRKNLAAHLTEMDMARVLNVSVHRVRDMFEQEVLAGAEHDGRIVYPRWQVTDDGRLLPGLAAVVEAAGDMDARTLQAIMENVDEELDGLAPAEWLARGKPVGPVVQILEESWWT</sequence>